<comment type="caution">
    <text evidence="2">The sequence shown here is derived from an EMBL/GenBank/DDBJ whole genome shotgun (WGS) entry which is preliminary data.</text>
</comment>
<organism evidence="2 3">
    <name type="scientific">Cryptolaemus montrouzieri</name>
    <dbReference type="NCBI Taxonomy" id="559131"/>
    <lineage>
        <taxon>Eukaryota</taxon>
        <taxon>Metazoa</taxon>
        <taxon>Ecdysozoa</taxon>
        <taxon>Arthropoda</taxon>
        <taxon>Hexapoda</taxon>
        <taxon>Insecta</taxon>
        <taxon>Pterygota</taxon>
        <taxon>Neoptera</taxon>
        <taxon>Endopterygota</taxon>
        <taxon>Coleoptera</taxon>
        <taxon>Polyphaga</taxon>
        <taxon>Cucujiformia</taxon>
        <taxon>Coccinelloidea</taxon>
        <taxon>Coccinellidae</taxon>
        <taxon>Scymninae</taxon>
        <taxon>Scymnini</taxon>
        <taxon>Cryptolaemus</taxon>
    </lineage>
</organism>
<evidence type="ECO:0000313" key="3">
    <source>
        <dbReference type="Proteomes" id="UP001516400"/>
    </source>
</evidence>
<keyword evidence="3" id="KW-1185">Reference proteome</keyword>
<dbReference type="EMBL" id="JABFTP020000021">
    <property type="protein sequence ID" value="KAL3268973.1"/>
    <property type="molecule type" value="Genomic_DNA"/>
</dbReference>
<name>A0ABD2MRM6_9CUCU</name>
<gene>
    <name evidence="2" type="ORF">HHI36_008059</name>
</gene>
<dbReference type="AlphaFoldDB" id="A0ABD2MRM6"/>
<feature type="region of interest" description="Disordered" evidence="1">
    <location>
        <begin position="72"/>
        <end position="96"/>
    </location>
</feature>
<proteinExistence type="predicted"/>
<evidence type="ECO:0000313" key="2">
    <source>
        <dbReference type="EMBL" id="KAL3268973.1"/>
    </source>
</evidence>
<reference evidence="2 3" key="1">
    <citation type="journal article" date="2021" name="BMC Biol.">
        <title>Horizontally acquired antibacterial genes associated with adaptive radiation of ladybird beetles.</title>
        <authorList>
            <person name="Li H.S."/>
            <person name="Tang X.F."/>
            <person name="Huang Y.H."/>
            <person name="Xu Z.Y."/>
            <person name="Chen M.L."/>
            <person name="Du X.Y."/>
            <person name="Qiu B.Y."/>
            <person name="Chen P.T."/>
            <person name="Zhang W."/>
            <person name="Slipinski A."/>
            <person name="Escalona H.E."/>
            <person name="Waterhouse R.M."/>
            <person name="Zwick A."/>
            <person name="Pang H."/>
        </authorList>
    </citation>
    <scope>NUCLEOTIDE SEQUENCE [LARGE SCALE GENOMIC DNA]</scope>
    <source>
        <strain evidence="2">SYSU2018</strain>
    </source>
</reference>
<protein>
    <submittedName>
        <fullName evidence="2">Uncharacterized protein</fullName>
    </submittedName>
</protein>
<accession>A0ABD2MRM6</accession>
<sequence length="124" mass="14457">MHDINQSARINDQEVLGYQNIRLLSIQQLTENNKEGDENIDLLPIQQTAHRRLNMKKTTNTLHYHHILLKKSDWSTDPPAEPPDPGDTDKYSKTDPKIHLTPSLLSQSLNLFYEKSIDNEEYKY</sequence>
<dbReference type="Proteomes" id="UP001516400">
    <property type="component" value="Unassembled WGS sequence"/>
</dbReference>
<feature type="compositionally biased region" description="Basic and acidic residues" evidence="1">
    <location>
        <begin position="87"/>
        <end position="96"/>
    </location>
</feature>
<evidence type="ECO:0000256" key="1">
    <source>
        <dbReference type="SAM" id="MobiDB-lite"/>
    </source>
</evidence>